<dbReference type="OrthoDB" id="10263345at2759"/>
<keyword evidence="5" id="KW-0653">Protein transport</keyword>
<evidence type="ECO:0000313" key="14">
    <source>
        <dbReference type="EMBL" id="CAF3570900.1"/>
    </source>
</evidence>
<dbReference type="EMBL" id="CAJNOQ010000318">
    <property type="protein sequence ID" value="CAF0786968.1"/>
    <property type="molecule type" value="Genomic_DNA"/>
</dbReference>
<dbReference type="GO" id="GO:0042147">
    <property type="term" value="P:retrograde transport, endosome to Golgi"/>
    <property type="evidence" value="ECO:0007669"/>
    <property type="project" value="InterPro"/>
</dbReference>
<evidence type="ECO:0000256" key="7">
    <source>
        <dbReference type="ARBA" id="ARBA00023054"/>
    </source>
</evidence>
<dbReference type="PANTHER" id="PTHR13258">
    <property type="entry name" value="SYNDETIN"/>
    <property type="match status" value="1"/>
</dbReference>
<dbReference type="GO" id="GO:0016020">
    <property type="term" value="C:membrane"/>
    <property type="evidence" value="ECO:0007669"/>
    <property type="project" value="UniProtKB-SubCell"/>
</dbReference>
<name>A0A813RSP7_9BILA</name>
<dbReference type="Pfam" id="PF10474">
    <property type="entry name" value="Syndetin_C"/>
    <property type="match status" value="1"/>
</dbReference>
<evidence type="ECO:0000256" key="10">
    <source>
        <dbReference type="SAM" id="Phobius"/>
    </source>
</evidence>
<feature type="transmembrane region" description="Helical" evidence="10">
    <location>
        <begin position="964"/>
        <end position="982"/>
    </location>
</feature>
<evidence type="ECO:0000256" key="1">
    <source>
        <dbReference type="ARBA" id="ARBA00004141"/>
    </source>
</evidence>
<sequence>MAKEPYRSGLNKAEQEILNSIEPNYFNAENFDSNLFELQKLSTLKEKFETADVLSVKDRLNVQLHIVSKRVSKLVLENSSSYAAELQRVTDLTSSLQQSVLICAAARRNLKQAQYQMTIRNLGLIKNEMKKQQWTNLLSNMKNLKKLHGTDKRLKEMIKITSFLCPVMLNRFLKIIGIEESIDVTMARVCYHFNEETYQRLLVAYRLLEKSSTFMDQLQMHFINIIQTRTIEIVLKTVETGTKINETALLSSSTTPLLNKSYVELCKLINDDTYLLCLNELNMCMWQVIKSYRLLYLWHEDNPQTQSINESLEPSQVYIMQKLENGSVRLWNEIQQKIKIFLIEADITNFKFEQFIHILKVINRLMEIGEQFCRSDSTILTDALRRQSVNYFRSYHSTRLDELKLFLENESWEWCPVKTTFHITQLHEFRFLLESSSITSDLGTSTSFNQKQEINLFEYYLQNDKQNPFDIEHKRQSNRGDYIDTDSIEDVLDNESQSYRKNYTESSPEDSYDEDEEENEKRINRYHESPTQDNYRGSRLKYHDKTGPAIVTNTTLNVTRLFGRYMQMINVLKPIAFDVIICMTQLFDYYLYTVYSLFACDMNEIPLDALGSKLRFTIKRISDNLILKVNDQPSSETKDRIARASLSILVDINSSNSLLYGLPQRVVAAESLVFLAEQFDFLLPYLNQLIPDDKRSFLTQFYSQTIQVTHELRIPIYHNVSANVIDYMSIALMISKVNWDIHDIMTQHNVYVDVLVKELQIFRTKFDDINEQLLPIPKAVYITVWDQILDKCFYTLVEGYANAKRCSNEGRALMQLDFQQLLRKLEKIIIDMKPLPHKEFVENYIKAYYLPEQSIEQWIRDNTVYTTRQRNALISMMTHLSKRTRMRLGQFLDDHERSRTPVYCLVITVIEMASALKAYNRFLHKYPTLAMSLTTGTTMGLGNIISQKVIEKKENIDWGRITRFAAYGYIFSGPFLRFWYFGLDKYFAAAKLKPVKMMIVDQMIGAPLLNGALVAYLPWSNGKSWQETKATVRKDLPSILKANYAVWPAIQLTNFYFIPVQHRVLFVNLVSLFWSTFLGFKTQPK</sequence>
<keyword evidence="7" id="KW-0175">Coiled coil</keyword>
<keyword evidence="3" id="KW-0813">Transport</keyword>
<comment type="similarity">
    <text evidence="2">Belongs to the peroxisomal membrane protein PXMP2/4 family.</text>
</comment>
<dbReference type="Proteomes" id="UP000681722">
    <property type="component" value="Unassembled WGS sequence"/>
</dbReference>
<dbReference type="Proteomes" id="UP000663829">
    <property type="component" value="Unassembled WGS sequence"/>
</dbReference>
<evidence type="ECO:0000313" key="15">
    <source>
        <dbReference type="Proteomes" id="UP000663829"/>
    </source>
</evidence>
<dbReference type="GO" id="GO:1990745">
    <property type="term" value="C:EARP complex"/>
    <property type="evidence" value="ECO:0007669"/>
    <property type="project" value="InterPro"/>
</dbReference>
<comment type="subcellular location">
    <subcellularLocation>
        <location evidence="1">Membrane</location>
        <topology evidence="1">Multi-pass membrane protein</topology>
    </subcellularLocation>
</comment>
<feature type="domain" description="Syndetin C-terminal" evidence="11">
    <location>
        <begin position="659"/>
        <end position="893"/>
    </location>
</feature>
<evidence type="ECO:0000256" key="2">
    <source>
        <dbReference type="ARBA" id="ARBA00006824"/>
    </source>
</evidence>
<comment type="caution">
    <text evidence="13">The sequence shown here is derived from an EMBL/GenBank/DDBJ whole genome shotgun (WGS) entry which is preliminary data.</text>
</comment>
<keyword evidence="8 10" id="KW-0472">Membrane</keyword>
<proteinExistence type="inferred from homology"/>
<feature type="transmembrane region" description="Helical" evidence="10">
    <location>
        <begin position="926"/>
        <end position="944"/>
    </location>
</feature>
<dbReference type="GO" id="GO:0000149">
    <property type="term" value="F:SNARE binding"/>
    <property type="evidence" value="ECO:0007669"/>
    <property type="project" value="TreeGrafter"/>
</dbReference>
<dbReference type="GO" id="GO:0005829">
    <property type="term" value="C:cytosol"/>
    <property type="evidence" value="ECO:0007669"/>
    <property type="project" value="GOC"/>
</dbReference>
<keyword evidence="15" id="KW-1185">Reference proteome</keyword>
<dbReference type="GO" id="GO:0015031">
    <property type="term" value="P:protein transport"/>
    <property type="evidence" value="ECO:0007669"/>
    <property type="project" value="UniProtKB-KW"/>
</dbReference>
<dbReference type="GO" id="GO:0032456">
    <property type="term" value="P:endocytic recycling"/>
    <property type="evidence" value="ECO:0007669"/>
    <property type="project" value="InterPro"/>
</dbReference>
<dbReference type="PANTHER" id="PTHR13258:SF0">
    <property type="entry name" value="SYNDETIN"/>
    <property type="match status" value="1"/>
</dbReference>
<dbReference type="InterPro" id="IPR019514">
    <property type="entry name" value="Syndetin_C"/>
</dbReference>
<feature type="compositionally biased region" description="Basic and acidic residues" evidence="9">
    <location>
        <begin position="519"/>
        <end position="530"/>
    </location>
</feature>
<feature type="domain" description="Vacuolar protein sorting-associated protein 54 N-terminal" evidence="12">
    <location>
        <begin position="178"/>
        <end position="295"/>
    </location>
</feature>
<accession>A0A813RSP7</accession>
<dbReference type="Pfam" id="PF04117">
    <property type="entry name" value="Mpv17_PMP22"/>
    <property type="match status" value="1"/>
</dbReference>
<feature type="domain" description="Vacuolar protein sorting-associated protein 54 N-terminal" evidence="12">
    <location>
        <begin position="18"/>
        <end position="163"/>
    </location>
</feature>
<evidence type="ECO:0000256" key="6">
    <source>
        <dbReference type="ARBA" id="ARBA00022989"/>
    </source>
</evidence>
<feature type="region of interest" description="Disordered" evidence="9">
    <location>
        <begin position="494"/>
        <end position="538"/>
    </location>
</feature>
<dbReference type="InterPro" id="IPR007248">
    <property type="entry name" value="Mpv17_PMP22"/>
</dbReference>
<feature type="compositionally biased region" description="Acidic residues" evidence="9">
    <location>
        <begin position="507"/>
        <end position="518"/>
    </location>
</feature>
<evidence type="ECO:0000259" key="12">
    <source>
        <dbReference type="Pfam" id="PF10475"/>
    </source>
</evidence>
<evidence type="ECO:0000256" key="8">
    <source>
        <dbReference type="ARBA" id="ARBA00023136"/>
    </source>
</evidence>
<gene>
    <name evidence="13" type="ORF">GPM918_LOCUS2789</name>
    <name evidence="14" type="ORF">SRO942_LOCUS2789</name>
</gene>
<dbReference type="InterPro" id="IPR040047">
    <property type="entry name" value="VPS50"/>
</dbReference>
<evidence type="ECO:0000256" key="3">
    <source>
        <dbReference type="ARBA" id="ARBA00022448"/>
    </source>
</evidence>
<feature type="transmembrane region" description="Helical" evidence="10">
    <location>
        <begin position="1002"/>
        <end position="1019"/>
    </location>
</feature>
<evidence type="ECO:0000256" key="4">
    <source>
        <dbReference type="ARBA" id="ARBA00022692"/>
    </source>
</evidence>
<evidence type="ECO:0000259" key="11">
    <source>
        <dbReference type="Pfam" id="PF10474"/>
    </source>
</evidence>
<evidence type="ECO:0000256" key="5">
    <source>
        <dbReference type="ARBA" id="ARBA00022927"/>
    </source>
</evidence>
<keyword evidence="6 10" id="KW-1133">Transmembrane helix</keyword>
<dbReference type="EMBL" id="CAJOBC010000318">
    <property type="protein sequence ID" value="CAF3570900.1"/>
    <property type="molecule type" value="Genomic_DNA"/>
</dbReference>
<keyword evidence="4 10" id="KW-0812">Transmembrane</keyword>
<evidence type="ECO:0000256" key="9">
    <source>
        <dbReference type="SAM" id="MobiDB-lite"/>
    </source>
</evidence>
<protein>
    <submittedName>
        <fullName evidence="13">Uncharacterized protein</fullName>
    </submittedName>
</protein>
<evidence type="ECO:0000313" key="13">
    <source>
        <dbReference type="EMBL" id="CAF0786968.1"/>
    </source>
</evidence>
<dbReference type="InterPro" id="IPR019515">
    <property type="entry name" value="VPS54_N"/>
</dbReference>
<dbReference type="AlphaFoldDB" id="A0A813RSP7"/>
<reference evidence="13" key="1">
    <citation type="submission" date="2021-02" db="EMBL/GenBank/DDBJ databases">
        <authorList>
            <person name="Nowell W R."/>
        </authorList>
    </citation>
    <scope>NUCLEOTIDE SEQUENCE</scope>
</reference>
<organism evidence="13 15">
    <name type="scientific">Didymodactylos carnosus</name>
    <dbReference type="NCBI Taxonomy" id="1234261"/>
    <lineage>
        <taxon>Eukaryota</taxon>
        <taxon>Metazoa</taxon>
        <taxon>Spiralia</taxon>
        <taxon>Gnathifera</taxon>
        <taxon>Rotifera</taxon>
        <taxon>Eurotatoria</taxon>
        <taxon>Bdelloidea</taxon>
        <taxon>Philodinida</taxon>
        <taxon>Philodinidae</taxon>
        <taxon>Didymodactylos</taxon>
    </lineage>
</organism>
<dbReference type="Pfam" id="PF10475">
    <property type="entry name" value="Vps54_N"/>
    <property type="match status" value="2"/>
</dbReference>